<evidence type="ECO:0000313" key="2">
    <source>
        <dbReference type="Proteomes" id="UP001295462"/>
    </source>
</evidence>
<sequence length="47" mass="5478">MNHICSPNYVSMTQLNAMNELMSNTFFLRLPLNLQFNEDYDATANLH</sequence>
<dbReference type="EMBL" id="CAKMUD010000094">
    <property type="protein sequence ID" value="CAH1599468.1"/>
    <property type="molecule type" value="Genomic_DNA"/>
</dbReference>
<dbReference type="AlphaFoldDB" id="A0AAU9QR73"/>
<comment type="caution">
    <text evidence="1">The sequence shown here is derived from an EMBL/GenBank/DDBJ whole genome shotgun (WGS) entry which is preliminary data.</text>
</comment>
<protein>
    <submittedName>
        <fullName evidence="1">Uncharacterized protein</fullName>
    </submittedName>
</protein>
<gene>
    <name evidence="1" type="ORF">THF1A12_40155</name>
</gene>
<reference evidence="1" key="1">
    <citation type="submission" date="2022-01" db="EMBL/GenBank/DDBJ databases">
        <authorList>
            <person name="Lagorce A."/>
        </authorList>
    </citation>
    <scope>NUCLEOTIDE SEQUENCE</scope>
    <source>
        <strain evidence="1">Th15_F1_A12</strain>
    </source>
</reference>
<name>A0AAU9QR73_9VIBR</name>
<evidence type="ECO:0000313" key="1">
    <source>
        <dbReference type="EMBL" id="CAH1599468.1"/>
    </source>
</evidence>
<organism evidence="1 2">
    <name type="scientific">Vibrio jasicida</name>
    <dbReference type="NCBI Taxonomy" id="766224"/>
    <lineage>
        <taxon>Bacteria</taxon>
        <taxon>Pseudomonadati</taxon>
        <taxon>Pseudomonadota</taxon>
        <taxon>Gammaproteobacteria</taxon>
        <taxon>Vibrionales</taxon>
        <taxon>Vibrionaceae</taxon>
        <taxon>Vibrio</taxon>
    </lineage>
</organism>
<proteinExistence type="predicted"/>
<accession>A0AAU9QR73</accession>
<dbReference type="Proteomes" id="UP001295462">
    <property type="component" value="Unassembled WGS sequence"/>
</dbReference>